<sequence length="133" mass="14974">MMSRLNRKQSGLSLLELLIALAVFSIFIIPMLSGLFSSSIIALGNSKDKTLANFVAQNHFAELQLDDDWPSVGKRRGETEYAGRIWEWEQNVVGTEVEDMRRVTLSILYGESGIYTMTGFVGKKSDDRDAPRR</sequence>
<dbReference type="Pfam" id="PF02501">
    <property type="entry name" value="T2SSI"/>
    <property type="match status" value="1"/>
</dbReference>
<dbReference type="GO" id="GO:0005886">
    <property type="term" value="C:plasma membrane"/>
    <property type="evidence" value="ECO:0007669"/>
    <property type="project" value="UniProtKB-SubCell"/>
</dbReference>
<dbReference type="Gene3D" id="3.30.1300.30">
    <property type="entry name" value="GSPII I/J protein-like"/>
    <property type="match status" value="1"/>
</dbReference>
<name>A0A1B3B8A0_9GAMM</name>
<comment type="similarity">
    <text evidence="2 9">Belongs to the GSP I family.</text>
</comment>
<comment type="PTM">
    <text evidence="9">Cleaved by prepilin peptidase.</text>
</comment>
<feature type="domain" description="Type II secretion system protein GspI C-terminal" evidence="10">
    <location>
        <begin position="47"/>
        <end position="121"/>
    </location>
</feature>
<keyword evidence="8 9" id="KW-0472">Membrane</keyword>
<evidence type="ECO:0000256" key="6">
    <source>
        <dbReference type="ARBA" id="ARBA00022692"/>
    </source>
</evidence>
<evidence type="ECO:0000256" key="3">
    <source>
        <dbReference type="ARBA" id="ARBA00022475"/>
    </source>
</evidence>
<evidence type="ECO:0000256" key="5">
    <source>
        <dbReference type="ARBA" id="ARBA00022519"/>
    </source>
</evidence>
<dbReference type="GO" id="GO:0015628">
    <property type="term" value="P:protein secretion by the type II secretion system"/>
    <property type="evidence" value="ECO:0007669"/>
    <property type="project" value="UniProtKB-UniRule"/>
</dbReference>
<evidence type="ECO:0000256" key="8">
    <source>
        <dbReference type="ARBA" id="ARBA00023136"/>
    </source>
</evidence>
<feature type="transmembrane region" description="Helical" evidence="9">
    <location>
        <begin position="12"/>
        <end position="36"/>
    </location>
</feature>
<evidence type="ECO:0000256" key="2">
    <source>
        <dbReference type="ARBA" id="ARBA00008358"/>
    </source>
</evidence>
<comment type="subcellular location">
    <subcellularLocation>
        <location evidence="1 9">Cell inner membrane</location>
        <topology evidence="1 9">Single-pass membrane protein</topology>
    </subcellularLocation>
</comment>
<dbReference type="AlphaFoldDB" id="A0A1B3B8A0"/>
<keyword evidence="6 9" id="KW-0812">Transmembrane</keyword>
<proteinExistence type="inferred from homology"/>
<dbReference type="NCBIfam" id="TIGR01707">
    <property type="entry name" value="gspI"/>
    <property type="match status" value="1"/>
</dbReference>
<gene>
    <name evidence="11" type="ORF">KS2013_297</name>
</gene>
<dbReference type="InterPro" id="IPR045584">
    <property type="entry name" value="Pilin-like"/>
</dbReference>
<keyword evidence="5 9" id="KW-0997">Cell inner membrane</keyword>
<dbReference type="EMBL" id="CP012418">
    <property type="protein sequence ID" value="AOE49023.1"/>
    <property type="molecule type" value="Genomic_DNA"/>
</dbReference>
<evidence type="ECO:0000313" key="12">
    <source>
        <dbReference type="Proteomes" id="UP000094147"/>
    </source>
</evidence>
<dbReference type="PANTHER" id="PTHR38779">
    <property type="entry name" value="TYPE II SECRETION SYSTEM PROTEIN I-RELATED"/>
    <property type="match status" value="1"/>
</dbReference>
<dbReference type="InterPro" id="IPR012902">
    <property type="entry name" value="N_methyl_site"/>
</dbReference>
<comment type="subunit">
    <text evidence="9">Type II secretion is composed of four main components: the outer membrane complex, the inner membrane complex, the cytoplasmic secretion ATPase and the periplasm-spanning pseudopilus.</text>
</comment>
<evidence type="ECO:0000256" key="9">
    <source>
        <dbReference type="RuleBase" id="RU368030"/>
    </source>
</evidence>
<keyword evidence="4 9" id="KW-0488">Methylation</keyword>
<dbReference type="KEGG" id="ksd:KS2013_297"/>
<keyword evidence="3" id="KW-1003">Cell membrane</keyword>
<reference evidence="12" key="1">
    <citation type="submission" date="2015-08" db="EMBL/GenBank/DDBJ databases">
        <authorList>
            <person name="Kim K.M."/>
        </authorList>
    </citation>
    <scope>NUCLEOTIDE SEQUENCE [LARGE SCALE GENOMIC DNA]</scope>
    <source>
        <strain evidence="12">KCTC 23892</strain>
    </source>
</reference>
<evidence type="ECO:0000256" key="1">
    <source>
        <dbReference type="ARBA" id="ARBA00004377"/>
    </source>
</evidence>
<accession>A0A1B3B8A0</accession>
<dbReference type="RefSeq" id="WP_068988704.1">
    <property type="nucleotide sequence ID" value="NZ_CP012418.1"/>
</dbReference>
<dbReference type="InterPro" id="IPR003413">
    <property type="entry name" value="T2SS_GspI_C"/>
</dbReference>
<dbReference type="InterPro" id="IPR010052">
    <property type="entry name" value="T2SS_protein-GspI"/>
</dbReference>
<dbReference type="OrthoDB" id="6121517at2"/>
<evidence type="ECO:0000313" key="11">
    <source>
        <dbReference type="EMBL" id="AOE49023.1"/>
    </source>
</evidence>
<keyword evidence="12" id="KW-1185">Reference proteome</keyword>
<keyword evidence="7 9" id="KW-1133">Transmembrane helix</keyword>
<comment type="function">
    <text evidence="9">Component of the type II secretion system required for the energy-dependent secretion of extracellular factors such as proteases and toxins from the periplasm.</text>
</comment>
<dbReference type="STRING" id="1144748.KS2013_297"/>
<evidence type="ECO:0000259" key="10">
    <source>
        <dbReference type="Pfam" id="PF02501"/>
    </source>
</evidence>
<evidence type="ECO:0000256" key="7">
    <source>
        <dbReference type="ARBA" id="ARBA00022989"/>
    </source>
</evidence>
<dbReference type="NCBIfam" id="TIGR02532">
    <property type="entry name" value="IV_pilin_GFxxxE"/>
    <property type="match status" value="1"/>
</dbReference>
<dbReference type="Pfam" id="PF07963">
    <property type="entry name" value="N_methyl"/>
    <property type="match status" value="1"/>
</dbReference>
<dbReference type="Proteomes" id="UP000094147">
    <property type="component" value="Chromosome"/>
</dbReference>
<protein>
    <recommendedName>
        <fullName evidence="9">Type II secretion system protein I</fullName>
        <shortName evidence="9">T2SS minor pseudopilin I</shortName>
    </recommendedName>
</protein>
<dbReference type="GO" id="GO:0015627">
    <property type="term" value="C:type II protein secretion system complex"/>
    <property type="evidence" value="ECO:0007669"/>
    <property type="project" value="UniProtKB-UniRule"/>
</dbReference>
<evidence type="ECO:0000256" key="4">
    <source>
        <dbReference type="ARBA" id="ARBA00022481"/>
    </source>
</evidence>
<dbReference type="PANTHER" id="PTHR38779:SF2">
    <property type="entry name" value="TYPE II SECRETION SYSTEM PROTEIN I-RELATED"/>
    <property type="match status" value="1"/>
</dbReference>
<organism evidence="11 12">
    <name type="scientific">Kangiella sediminilitoris</name>
    <dbReference type="NCBI Taxonomy" id="1144748"/>
    <lineage>
        <taxon>Bacteria</taxon>
        <taxon>Pseudomonadati</taxon>
        <taxon>Pseudomonadota</taxon>
        <taxon>Gammaproteobacteria</taxon>
        <taxon>Kangiellales</taxon>
        <taxon>Kangiellaceae</taxon>
        <taxon>Kangiella</taxon>
    </lineage>
</organism>
<dbReference type="SUPFAM" id="SSF54523">
    <property type="entry name" value="Pili subunits"/>
    <property type="match status" value="1"/>
</dbReference>